<sequence>MNNIRTVILFAAMSASLWSCGTGIVRHDDDPTPSVEKLEIRASTTVIEADGTDAVQLEVLADGVPVTEGVRLYDGATNLAIELPSMTFTTTEPGTYYFWAAYGTAHTEQLKVTAVGFDLPSLPEDPEPDNTSFVRRVLLTQFTGTGCGFCPGMIEILRSVLADEDYASRVVHTAAHTYNNTDPAYLSQPLNQAMGVSDYPTVVADMAYSYRNYLDEGGLRDMLDQAYDASAANAGISAATAFADGQLVVMASVKAAVTAEYCIGAWLLEDGIYGKQTNYNRPGTWTGDYDTHDNCIRYADSRVSNVDYCGFSLGTVEAGRSAEYVFTIGFEDDWIPDNCHVAVFVTERRDRGWAVNNVVDVPLNGSAAFEYE</sequence>
<accession>A0A9D1GLZ8</accession>
<evidence type="ECO:0000313" key="1">
    <source>
        <dbReference type="EMBL" id="HIT46606.1"/>
    </source>
</evidence>
<gene>
    <name evidence="1" type="ORF">IAC35_01960</name>
</gene>
<dbReference type="SUPFAM" id="SSF52833">
    <property type="entry name" value="Thioredoxin-like"/>
    <property type="match status" value="1"/>
</dbReference>
<dbReference type="Proteomes" id="UP000886881">
    <property type="component" value="Unassembled WGS sequence"/>
</dbReference>
<dbReference type="InterPro" id="IPR013783">
    <property type="entry name" value="Ig-like_fold"/>
</dbReference>
<dbReference type="EMBL" id="DVLC01000039">
    <property type="protein sequence ID" value="HIT46606.1"/>
    <property type="molecule type" value="Genomic_DNA"/>
</dbReference>
<proteinExistence type="predicted"/>
<reference evidence="1" key="1">
    <citation type="submission" date="2020-10" db="EMBL/GenBank/DDBJ databases">
        <authorList>
            <person name="Gilroy R."/>
        </authorList>
    </citation>
    <scope>NUCLEOTIDE SEQUENCE</scope>
    <source>
        <strain evidence="1">ChiHecec2B26-709</strain>
    </source>
</reference>
<evidence type="ECO:0000313" key="2">
    <source>
        <dbReference type="Proteomes" id="UP000886881"/>
    </source>
</evidence>
<dbReference type="Gene3D" id="2.60.40.10">
    <property type="entry name" value="Immunoglobulins"/>
    <property type="match status" value="1"/>
</dbReference>
<organism evidence="1 2">
    <name type="scientific">Candidatus Cryptobacteroides merdipullorum</name>
    <dbReference type="NCBI Taxonomy" id="2840771"/>
    <lineage>
        <taxon>Bacteria</taxon>
        <taxon>Pseudomonadati</taxon>
        <taxon>Bacteroidota</taxon>
        <taxon>Bacteroidia</taxon>
        <taxon>Bacteroidales</taxon>
        <taxon>Candidatus Cryptobacteroides</taxon>
    </lineage>
</organism>
<name>A0A9D1GLZ8_9BACT</name>
<dbReference type="AlphaFoldDB" id="A0A9D1GLZ8"/>
<dbReference type="InterPro" id="IPR036249">
    <property type="entry name" value="Thioredoxin-like_sf"/>
</dbReference>
<reference evidence="1" key="2">
    <citation type="journal article" date="2021" name="PeerJ">
        <title>Extensive microbial diversity within the chicken gut microbiome revealed by metagenomics and culture.</title>
        <authorList>
            <person name="Gilroy R."/>
            <person name="Ravi A."/>
            <person name="Getino M."/>
            <person name="Pursley I."/>
            <person name="Horton D.L."/>
            <person name="Alikhan N.F."/>
            <person name="Baker D."/>
            <person name="Gharbi K."/>
            <person name="Hall N."/>
            <person name="Watson M."/>
            <person name="Adriaenssens E.M."/>
            <person name="Foster-Nyarko E."/>
            <person name="Jarju S."/>
            <person name="Secka A."/>
            <person name="Antonio M."/>
            <person name="Oren A."/>
            <person name="Chaudhuri R.R."/>
            <person name="La Ragione R."/>
            <person name="Hildebrand F."/>
            <person name="Pallen M.J."/>
        </authorList>
    </citation>
    <scope>NUCLEOTIDE SEQUENCE</scope>
    <source>
        <strain evidence="1">ChiHecec2B26-709</strain>
    </source>
</reference>
<comment type="caution">
    <text evidence="1">The sequence shown here is derived from an EMBL/GenBank/DDBJ whole genome shotgun (WGS) entry which is preliminary data.</text>
</comment>
<protein>
    <submittedName>
        <fullName evidence="1">Omp28-related outer membrane protein</fullName>
    </submittedName>
</protein>